<dbReference type="GO" id="GO:0005737">
    <property type="term" value="C:cytoplasm"/>
    <property type="evidence" value="ECO:0007669"/>
    <property type="project" value="TreeGrafter"/>
</dbReference>
<accession>A0A4S2MTP2</accession>
<dbReference type="GO" id="GO:0008474">
    <property type="term" value="F:palmitoyl-(protein) hydrolase activity"/>
    <property type="evidence" value="ECO:0007669"/>
    <property type="project" value="TreeGrafter"/>
</dbReference>
<dbReference type="InterPro" id="IPR003140">
    <property type="entry name" value="PLipase/COase/thioEstase"/>
</dbReference>
<dbReference type="GO" id="GO:0052689">
    <property type="term" value="F:carboxylic ester hydrolase activity"/>
    <property type="evidence" value="ECO:0007669"/>
    <property type="project" value="TreeGrafter"/>
</dbReference>
<dbReference type="InterPro" id="IPR050565">
    <property type="entry name" value="LYPA1-2/EST-like"/>
</dbReference>
<evidence type="ECO:0000313" key="4">
    <source>
        <dbReference type="Proteomes" id="UP000298138"/>
    </source>
</evidence>
<comment type="similarity">
    <text evidence="1">Belongs to the AB hydrolase superfamily. AB hydrolase 2 family.</text>
</comment>
<evidence type="ECO:0000256" key="1">
    <source>
        <dbReference type="ARBA" id="ARBA00006499"/>
    </source>
</evidence>
<evidence type="ECO:0000313" key="3">
    <source>
        <dbReference type="EMBL" id="TGZ79863.1"/>
    </source>
</evidence>
<evidence type="ECO:0000259" key="2">
    <source>
        <dbReference type="Pfam" id="PF02230"/>
    </source>
</evidence>
<name>A0A4S2MTP2_9PEZI</name>
<dbReference type="Gene3D" id="3.40.50.1820">
    <property type="entry name" value="alpha/beta hydrolase"/>
    <property type="match status" value="1"/>
</dbReference>
<proteinExistence type="inferred from homology"/>
<gene>
    <name evidence="3" type="ORF">EX30DRAFT_341963</name>
</gene>
<protein>
    <submittedName>
        <fullName evidence="3">Alpha/beta-hydrolase</fullName>
    </submittedName>
</protein>
<organism evidence="3 4">
    <name type="scientific">Ascodesmis nigricans</name>
    <dbReference type="NCBI Taxonomy" id="341454"/>
    <lineage>
        <taxon>Eukaryota</taxon>
        <taxon>Fungi</taxon>
        <taxon>Dikarya</taxon>
        <taxon>Ascomycota</taxon>
        <taxon>Pezizomycotina</taxon>
        <taxon>Pezizomycetes</taxon>
        <taxon>Pezizales</taxon>
        <taxon>Ascodesmidaceae</taxon>
        <taxon>Ascodesmis</taxon>
    </lineage>
</organism>
<sequence length="247" mass="27265">MFPLLHIYPPTAEHTHTVILLHGRGSDGPELAEDLFAGRNLSSDFPSIRWVFPTATTQRSTVFQEDMTEWFDIYSLSDPDSRGELQLPGLRNSVEYILGLIEDEVQRLQGDAEKVILGGISQGMATSVWALLAGGRKLGGFVGMSGWFPFAGEAEKGSPVEAVRSRIGLEGWGENEVQHTPAWLGHGEDDAYVDIEVGKRAREILGRVLLKVESKTYKGAEEEGHWIKEPEEFEDIAGFLGGIIRTV</sequence>
<dbReference type="PANTHER" id="PTHR10655">
    <property type="entry name" value="LYSOPHOSPHOLIPASE-RELATED"/>
    <property type="match status" value="1"/>
</dbReference>
<dbReference type="SUPFAM" id="SSF53474">
    <property type="entry name" value="alpha/beta-Hydrolases"/>
    <property type="match status" value="1"/>
</dbReference>
<dbReference type="EMBL" id="ML220128">
    <property type="protein sequence ID" value="TGZ79863.1"/>
    <property type="molecule type" value="Genomic_DNA"/>
</dbReference>
<feature type="domain" description="Phospholipase/carboxylesterase/thioesterase" evidence="2">
    <location>
        <begin position="6"/>
        <end position="240"/>
    </location>
</feature>
<dbReference type="Proteomes" id="UP000298138">
    <property type="component" value="Unassembled WGS sequence"/>
</dbReference>
<dbReference type="AlphaFoldDB" id="A0A4S2MTP2"/>
<dbReference type="Pfam" id="PF02230">
    <property type="entry name" value="Abhydrolase_2"/>
    <property type="match status" value="1"/>
</dbReference>
<dbReference type="InterPro" id="IPR029058">
    <property type="entry name" value="AB_hydrolase_fold"/>
</dbReference>
<dbReference type="STRING" id="341454.A0A4S2MTP2"/>
<dbReference type="OrthoDB" id="2418081at2759"/>
<reference evidence="3 4" key="1">
    <citation type="submission" date="2019-04" db="EMBL/GenBank/DDBJ databases">
        <title>Comparative genomics and transcriptomics to analyze fruiting body development in filamentous ascomycetes.</title>
        <authorList>
            <consortium name="DOE Joint Genome Institute"/>
            <person name="Lutkenhaus R."/>
            <person name="Traeger S."/>
            <person name="Breuer J."/>
            <person name="Kuo A."/>
            <person name="Lipzen A."/>
            <person name="Pangilinan J."/>
            <person name="Dilworth D."/>
            <person name="Sandor L."/>
            <person name="Poggeler S."/>
            <person name="Barry K."/>
            <person name="Grigoriev I.V."/>
            <person name="Nowrousian M."/>
        </authorList>
    </citation>
    <scope>NUCLEOTIDE SEQUENCE [LARGE SCALE GENOMIC DNA]</scope>
    <source>
        <strain evidence="3 4">CBS 389.68</strain>
    </source>
</reference>
<keyword evidence="4" id="KW-1185">Reference proteome</keyword>
<keyword evidence="3" id="KW-0378">Hydrolase</keyword>
<dbReference type="InParanoid" id="A0A4S2MTP2"/>
<dbReference type="PANTHER" id="PTHR10655:SF63">
    <property type="entry name" value="PHOSPHOLIPASE_CARBOXYLESTERASE_THIOESTERASE DOMAIN-CONTAINING PROTEIN"/>
    <property type="match status" value="1"/>
</dbReference>